<keyword evidence="4" id="KW-1185">Reference proteome</keyword>
<accession>A0A1A9V1V6</accession>
<sequence>MHFNKINNNSNKSSNNDSLTSSSSLSSSSVVAVGDDSVSPYFTAVTVSSSASWFHGMNANLCWLFLLALLFMAHQQPCECRYLPTRSHADDLDKLRELMLQILESSNEDMQRPANDGIGNANSLSAQRANWLNSLGSLNNMDANRKYNIPRGLYDNGRYY</sequence>
<feature type="compositionally biased region" description="Low complexity" evidence="1">
    <location>
        <begin position="7"/>
        <end position="23"/>
    </location>
</feature>
<evidence type="ECO:0000313" key="4">
    <source>
        <dbReference type="Proteomes" id="UP000078200"/>
    </source>
</evidence>
<evidence type="ECO:0000256" key="2">
    <source>
        <dbReference type="SAM" id="Phobius"/>
    </source>
</evidence>
<keyword evidence="2" id="KW-1133">Transmembrane helix</keyword>
<dbReference type="Proteomes" id="UP000078200">
    <property type="component" value="Unassembled WGS sequence"/>
</dbReference>
<evidence type="ECO:0000256" key="1">
    <source>
        <dbReference type="SAM" id="MobiDB-lite"/>
    </source>
</evidence>
<evidence type="ECO:0000313" key="3">
    <source>
        <dbReference type="EnsemblMetazoa" id="GAUT023108-PA"/>
    </source>
</evidence>
<keyword evidence="2" id="KW-0472">Membrane</keyword>
<feature type="transmembrane region" description="Helical" evidence="2">
    <location>
        <begin position="53"/>
        <end position="73"/>
    </location>
</feature>
<protein>
    <submittedName>
        <fullName evidence="3">Uncharacterized protein</fullName>
    </submittedName>
</protein>
<organism evidence="3 4">
    <name type="scientific">Glossina austeni</name>
    <name type="common">Savannah tsetse fly</name>
    <dbReference type="NCBI Taxonomy" id="7395"/>
    <lineage>
        <taxon>Eukaryota</taxon>
        <taxon>Metazoa</taxon>
        <taxon>Ecdysozoa</taxon>
        <taxon>Arthropoda</taxon>
        <taxon>Hexapoda</taxon>
        <taxon>Insecta</taxon>
        <taxon>Pterygota</taxon>
        <taxon>Neoptera</taxon>
        <taxon>Endopterygota</taxon>
        <taxon>Diptera</taxon>
        <taxon>Brachycera</taxon>
        <taxon>Muscomorpha</taxon>
        <taxon>Hippoboscoidea</taxon>
        <taxon>Glossinidae</taxon>
        <taxon>Glossina</taxon>
    </lineage>
</organism>
<reference evidence="3" key="1">
    <citation type="submission" date="2020-05" db="UniProtKB">
        <authorList>
            <consortium name="EnsemblMetazoa"/>
        </authorList>
    </citation>
    <scope>IDENTIFICATION</scope>
    <source>
        <strain evidence="3">TTRI</strain>
    </source>
</reference>
<feature type="region of interest" description="Disordered" evidence="1">
    <location>
        <begin position="1"/>
        <end position="23"/>
    </location>
</feature>
<dbReference type="EnsemblMetazoa" id="GAUT023108-RA">
    <property type="protein sequence ID" value="GAUT023108-PA"/>
    <property type="gene ID" value="GAUT023108"/>
</dbReference>
<dbReference type="AlphaFoldDB" id="A0A1A9V1V6"/>
<dbReference type="VEuPathDB" id="VectorBase:GAUT023108"/>
<keyword evidence="2" id="KW-0812">Transmembrane</keyword>
<proteinExistence type="predicted"/>
<name>A0A1A9V1V6_GLOAU</name>